<keyword evidence="1" id="KW-0732">Signal</keyword>
<dbReference type="GeneID" id="103601671"/>
<evidence type="ECO:0000256" key="1">
    <source>
        <dbReference type="SAM" id="SignalP"/>
    </source>
</evidence>
<proteinExistence type="predicted"/>
<dbReference type="Pfam" id="PF15854">
    <property type="entry name" value="GPR15L"/>
    <property type="match status" value="1"/>
</dbReference>
<evidence type="ECO:0000313" key="2">
    <source>
        <dbReference type="Proteomes" id="UP000694923"/>
    </source>
</evidence>
<dbReference type="RefSeq" id="XP_008584311.1">
    <property type="nucleotide sequence ID" value="XM_008586089.1"/>
</dbReference>
<dbReference type="Proteomes" id="UP000694923">
    <property type="component" value="Unplaced"/>
</dbReference>
<keyword evidence="2" id="KW-1185">Reference proteome</keyword>
<feature type="chain" id="PRO_5045115897" evidence="1">
    <location>
        <begin position="22"/>
        <end position="75"/>
    </location>
</feature>
<name>A0ABM0RUM0_GALVR</name>
<evidence type="ECO:0000313" key="3">
    <source>
        <dbReference type="RefSeq" id="XP_008584311.1"/>
    </source>
</evidence>
<protein>
    <submittedName>
        <fullName evidence="3">Uncharacterized protein</fullName>
    </submittedName>
</protein>
<feature type="signal peptide" evidence="1">
    <location>
        <begin position="1"/>
        <end position="21"/>
    </location>
</feature>
<sequence>MRLCGLLCILLLCCSIFSAEGRRHPAKLWRAKPCCRQVPRYNQMTPKRYCTRLCRLRKPKPGSSSWVVPGALPQV</sequence>
<dbReference type="InterPro" id="IPR031713">
    <property type="entry name" value="GPR15L"/>
</dbReference>
<accession>A0ABM0RUM0</accession>
<gene>
    <name evidence="3" type="primary">LOC103601671</name>
</gene>
<organism evidence="2 3">
    <name type="scientific">Galeopterus variegatus</name>
    <name type="common">Malayan flying lemur</name>
    <name type="synonym">Cynocephalus variegatus</name>
    <dbReference type="NCBI Taxonomy" id="482537"/>
    <lineage>
        <taxon>Eukaryota</taxon>
        <taxon>Metazoa</taxon>
        <taxon>Chordata</taxon>
        <taxon>Craniata</taxon>
        <taxon>Vertebrata</taxon>
        <taxon>Euteleostomi</taxon>
        <taxon>Mammalia</taxon>
        <taxon>Eutheria</taxon>
        <taxon>Euarchontoglires</taxon>
        <taxon>Dermoptera</taxon>
        <taxon>Cynocephalidae</taxon>
        <taxon>Galeopterus</taxon>
    </lineage>
</organism>
<reference evidence="3" key="1">
    <citation type="submission" date="2025-08" db="UniProtKB">
        <authorList>
            <consortium name="RefSeq"/>
        </authorList>
    </citation>
    <scope>IDENTIFICATION</scope>
</reference>